<proteinExistence type="predicted"/>
<evidence type="ECO:0000313" key="4">
    <source>
        <dbReference type="Proteomes" id="UP000195918"/>
    </source>
</evidence>
<dbReference type="Gene3D" id="3.40.50.10440">
    <property type="entry name" value="Dihydroxyacetone kinase, domain 1"/>
    <property type="match status" value="1"/>
</dbReference>
<dbReference type="SUPFAM" id="SSF82549">
    <property type="entry name" value="DAK1/DegV-like"/>
    <property type="match status" value="1"/>
</dbReference>
<accession>A0A1X6WRI4</accession>
<sequence length="290" mass="32247">MTEKFDLLVDSCSDLPFDYLEQNNVQLVSMIINLNHKEYIDDLGKKFDYNWFMEQLKAEEMPSTSQINIGTYSEAFSHYVNADKPLLYVAFSSELSGSQRNAYSALRLLEEDNDSVSVTIVDSKAASLGEGLLIKEVIKQRDAGKSLKEVQEWLENNVNRVHSWVTVNDLNHLERGGRISKTSAAIGSLVKIKPIINVDPTGKLVNVGKVRGRKKSLEKIVSETKRTIISSEDQTILVAYAGDLEAGEYTKKLIEETIPVKAVEILPMGPTIASHTGYGAIAIFSFGIEK</sequence>
<dbReference type="Gene3D" id="3.30.1180.10">
    <property type="match status" value="1"/>
</dbReference>
<dbReference type="EMBL" id="FWFD01000014">
    <property type="protein sequence ID" value="SLM86266.1"/>
    <property type="molecule type" value="Genomic_DNA"/>
</dbReference>
<dbReference type="Pfam" id="PF02645">
    <property type="entry name" value="DegV"/>
    <property type="match status" value="1"/>
</dbReference>
<evidence type="ECO:0000256" key="2">
    <source>
        <dbReference type="ARBA" id="ARBA00023121"/>
    </source>
</evidence>
<dbReference type="InterPro" id="IPR043168">
    <property type="entry name" value="DegV_C"/>
</dbReference>
<gene>
    <name evidence="3" type="ORF">FM121_09265</name>
</gene>
<dbReference type="PANTHER" id="PTHR33434:SF3">
    <property type="entry name" value="DEGV DOMAIN-CONTAINING PROTEIN YITS"/>
    <property type="match status" value="1"/>
</dbReference>
<organism evidence="3 4">
    <name type="scientific">Vagococcus fluvialis bH819</name>
    <dbReference type="NCBI Taxonomy" id="1255619"/>
    <lineage>
        <taxon>Bacteria</taxon>
        <taxon>Bacillati</taxon>
        <taxon>Bacillota</taxon>
        <taxon>Bacilli</taxon>
        <taxon>Lactobacillales</taxon>
        <taxon>Enterococcaceae</taxon>
        <taxon>Vagococcus</taxon>
    </lineage>
</organism>
<dbReference type="RefSeq" id="WP_086951900.1">
    <property type="nucleotide sequence ID" value="NZ_FWFD01000014.1"/>
</dbReference>
<keyword evidence="4" id="KW-1185">Reference proteome</keyword>
<reference evidence="4" key="1">
    <citation type="submission" date="2017-02" db="EMBL/GenBank/DDBJ databases">
        <authorList>
            <person name="Dridi B."/>
        </authorList>
    </citation>
    <scope>NUCLEOTIDE SEQUENCE [LARGE SCALE GENOMIC DNA]</scope>
    <source>
        <strain evidence="4">bH819</strain>
    </source>
</reference>
<dbReference type="Gene3D" id="2.20.28.50">
    <property type="entry name" value="degv family protein"/>
    <property type="match status" value="1"/>
</dbReference>
<dbReference type="InterPro" id="IPR050270">
    <property type="entry name" value="DegV_domain_contain"/>
</dbReference>
<name>A0A1X6WRI4_9ENTE</name>
<dbReference type="InterPro" id="IPR003797">
    <property type="entry name" value="DegV"/>
</dbReference>
<dbReference type="PROSITE" id="PS51482">
    <property type="entry name" value="DEGV"/>
    <property type="match status" value="1"/>
</dbReference>
<dbReference type="PANTHER" id="PTHR33434">
    <property type="entry name" value="DEGV DOMAIN-CONTAINING PROTEIN DR_1986-RELATED"/>
    <property type="match status" value="1"/>
</dbReference>
<evidence type="ECO:0000313" key="3">
    <source>
        <dbReference type="EMBL" id="SLM86266.1"/>
    </source>
</evidence>
<evidence type="ECO:0000256" key="1">
    <source>
        <dbReference type="ARBA" id="ARBA00003238"/>
    </source>
</evidence>
<dbReference type="OrthoDB" id="9780660at2"/>
<dbReference type="AlphaFoldDB" id="A0A1X6WRI4"/>
<comment type="function">
    <text evidence="1">May bind long-chain fatty acids, such as palmitate, and may play a role in lipid transport or fatty acid metabolism.</text>
</comment>
<dbReference type="Proteomes" id="UP000195918">
    <property type="component" value="Unassembled WGS sequence"/>
</dbReference>
<protein>
    <submittedName>
        <fullName evidence="3">DegV family protein</fullName>
    </submittedName>
</protein>
<dbReference type="NCBIfam" id="TIGR00762">
    <property type="entry name" value="DegV"/>
    <property type="match status" value="1"/>
</dbReference>
<dbReference type="GO" id="GO:0008289">
    <property type="term" value="F:lipid binding"/>
    <property type="evidence" value="ECO:0007669"/>
    <property type="project" value="UniProtKB-KW"/>
</dbReference>
<keyword evidence="2" id="KW-0446">Lipid-binding</keyword>